<dbReference type="Proteomes" id="UP000234681">
    <property type="component" value="Chromosome X"/>
</dbReference>
<evidence type="ECO:0000313" key="2">
    <source>
        <dbReference type="Proteomes" id="UP000234681"/>
    </source>
</evidence>
<proteinExistence type="predicted"/>
<accession>A6KL96</accession>
<dbReference type="Gene3D" id="1.10.20.10">
    <property type="entry name" value="Histone, subunit A"/>
    <property type="match status" value="1"/>
</dbReference>
<protein>
    <submittedName>
        <fullName evidence="1">RCG38962</fullName>
    </submittedName>
</protein>
<gene>
    <name evidence="1" type="ORF">rCG_38962</name>
</gene>
<evidence type="ECO:0000313" key="1">
    <source>
        <dbReference type="EMBL" id="EDL86325.1"/>
    </source>
</evidence>
<organism evidence="1 2">
    <name type="scientific">Rattus norvegicus</name>
    <name type="common">Rat</name>
    <dbReference type="NCBI Taxonomy" id="10116"/>
    <lineage>
        <taxon>Eukaryota</taxon>
        <taxon>Metazoa</taxon>
        <taxon>Chordata</taxon>
        <taxon>Craniata</taxon>
        <taxon>Vertebrata</taxon>
        <taxon>Euteleostomi</taxon>
        <taxon>Mammalia</taxon>
        <taxon>Eutheria</taxon>
        <taxon>Euarchontoglires</taxon>
        <taxon>Glires</taxon>
        <taxon>Rodentia</taxon>
        <taxon>Myomorpha</taxon>
        <taxon>Muroidea</taxon>
        <taxon>Muridae</taxon>
        <taxon>Murinae</taxon>
        <taxon>Rattus</taxon>
    </lineage>
</organism>
<dbReference type="AlphaFoldDB" id="A6KL96"/>
<dbReference type="EMBL" id="CH474063">
    <property type="protein sequence ID" value="EDL86325.1"/>
    <property type="molecule type" value="Genomic_DNA"/>
</dbReference>
<dbReference type="SUPFAM" id="SSF47113">
    <property type="entry name" value="Histone-fold"/>
    <property type="match status" value="1"/>
</dbReference>
<reference evidence="1 2" key="1">
    <citation type="submission" date="2005-09" db="EMBL/GenBank/DDBJ databases">
        <authorList>
            <person name="Mural R.J."/>
            <person name="Li P.W."/>
            <person name="Adams M.D."/>
            <person name="Amanatides P.G."/>
            <person name="Baden-Tillson H."/>
            <person name="Barnstead M."/>
            <person name="Chin S.H."/>
            <person name="Dew I."/>
            <person name="Evans C.A."/>
            <person name="Ferriera S."/>
            <person name="Flanigan M."/>
            <person name="Fosler C."/>
            <person name="Glodek A."/>
            <person name="Gu Z."/>
            <person name="Holt R.A."/>
            <person name="Jennings D."/>
            <person name="Kraft C.L."/>
            <person name="Lu F."/>
            <person name="Nguyen T."/>
            <person name="Nusskern D.R."/>
            <person name="Pfannkoch C.M."/>
            <person name="Sitter C."/>
            <person name="Sutton G.G."/>
            <person name="Venter J.C."/>
            <person name="Wang Z."/>
            <person name="Woodage T."/>
            <person name="Zheng X.H."/>
            <person name="Zhong F."/>
        </authorList>
    </citation>
    <scope>NUCLEOTIDE SEQUENCE [LARGE SCALE GENOMIC DNA]</scope>
    <source>
        <strain>BN</strain>
        <strain evidence="2">Sprague-Dawley</strain>
    </source>
</reference>
<dbReference type="InterPro" id="IPR009072">
    <property type="entry name" value="Histone-fold"/>
</dbReference>
<dbReference type="GO" id="GO:0003677">
    <property type="term" value="F:DNA binding"/>
    <property type="evidence" value="ECO:0007669"/>
    <property type="project" value="InterPro"/>
</dbReference>
<dbReference type="GO" id="GO:0046982">
    <property type="term" value="F:protein heterodimerization activity"/>
    <property type="evidence" value="ECO:0007669"/>
    <property type="project" value="InterPro"/>
</dbReference>
<sequence length="75" mass="8699">MKKPHRVTGPVLWCSMKSDTNRSPVNFCFQHLVQKTDQDFKTNVRFQSAAIGVLQEAREAFLIGSFFFFCKSWPL</sequence>
<name>A6KL96_RAT</name>